<evidence type="ECO:0000256" key="1">
    <source>
        <dbReference type="ARBA" id="ARBA00004726"/>
    </source>
</evidence>
<dbReference type="PIRSF" id="PIRSF004491">
    <property type="entry name" value="FAD_Synth"/>
    <property type="match status" value="1"/>
</dbReference>
<keyword evidence="3 14" id="KW-0285">Flavoprotein</keyword>
<dbReference type="InterPro" id="IPR002606">
    <property type="entry name" value="Riboflavin_kinase_bac"/>
</dbReference>
<evidence type="ECO:0000256" key="2">
    <source>
        <dbReference type="ARBA" id="ARBA00005201"/>
    </source>
</evidence>
<evidence type="ECO:0000256" key="7">
    <source>
        <dbReference type="ARBA" id="ARBA00022741"/>
    </source>
</evidence>
<comment type="catalytic activity">
    <reaction evidence="13 14">
        <text>FMN + ATP + H(+) = FAD + diphosphate</text>
        <dbReference type="Rhea" id="RHEA:17237"/>
        <dbReference type="ChEBI" id="CHEBI:15378"/>
        <dbReference type="ChEBI" id="CHEBI:30616"/>
        <dbReference type="ChEBI" id="CHEBI:33019"/>
        <dbReference type="ChEBI" id="CHEBI:57692"/>
        <dbReference type="ChEBI" id="CHEBI:58210"/>
        <dbReference type="EC" id="2.7.7.2"/>
    </reaction>
</comment>
<name>A0A417ZC59_9LACO</name>
<dbReference type="GO" id="GO:0006747">
    <property type="term" value="P:FAD biosynthetic process"/>
    <property type="evidence" value="ECO:0007669"/>
    <property type="project" value="UniProtKB-UniRule"/>
</dbReference>
<evidence type="ECO:0000256" key="9">
    <source>
        <dbReference type="ARBA" id="ARBA00022827"/>
    </source>
</evidence>
<dbReference type="GO" id="GO:0009398">
    <property type="term" value="P:FMN biosynthetic process"/>
    <property type="evidence" value="ECO:0007669"/>
    <property type="project" value="UniProtKB-UniRule"/>
</dbReference>
<evidence type="ECO:0000313" key="16">
    <source>
        <dbReference type="EMBL" id="RHW48282.1"/>
    </source>
</evidence>
<dbReference type="InterPro" id="IPR014729">
    <property type="entry name" value="Rossmann-like_a/b/a_fold"/>
</dbReference>
<dbReference type="EC" id="2.7.1.26" evidence="14"/>
<keyword evidence="10 14" id="KW-0067">ATP-binding</keyword>
<keyword evidence="9 14" id="KW-0274">FAD</keyword>
<evidence type="ECO:0000256" key="14">
    <source>
        <dbReference type="PIRNR" id="PIRNR004491"/>
    </source>
</evidence>
<comment type="pathway">
    <text evidence="1 14">Cofactor biosynthesis; FAD biosynthesis; FAD from FMN: step 1/1.</text>
</comment>
<reference evidence="16 17" key="1">
    <citation type="submission" date="2018-07" db="EMBL/GenBank/DDBJ databases">
        <title>Genome sequences of six Lactobacillus spp. isolated from bumble bee guts.</title>
        <authorList>
            <person name="Motta E.V.S."/>
            <person name="Moran N.A."/>
        </authorList>
    </citation>
    <scope>NUCLEOTIDE SEQUENCE [LARGE SCALE GENOMIC DNA]</scope>
    <source>
        <strain evidence="16 17">LV-8.1</strain>
    </source>
</reference>
<evidence type="ECO:0000313" key="17">
    <source>
        <dbReference type="Proteomes" id="UP000284822"/>
    </source>
</evidence>
<dbReference type="Pfam" id="PF01687">
    <property type="entry name" value="Flavokinase"/>
    <property type="match status" value="1"/>
</dbReference>
<dbReference type="EC" id="2.7.7.2" evidence="14"/>
<evidence type="ECO:0000256" key="3">
    <source>
        <dbReference type="ARBA" id="ARBA00022630"/>
    </source>
</evidence>
<dbReference type="NCBIfam" id="NF004162">
    <property type="entry name" value="PRK05627.1-5"/>
    <property type="match status" value="1"/>
</dbReference>
<dbReference type="InterPro" id="IPR023468">
    <property type="entry name" value="Riboflavin_kinase"/>
</dbReference>
<comment type="pathway">
    <text evidence="2 14">Cofactor biosynthesis; FMN biosynthesis; FMN from riboflavin (ATP route): step 1/1.</text>
</comment>
<gene>
    <name evidence="16" type="ORF">DS832_01585</name>
</gene>
<dbReference type="FunFam" id="3.40.50.620:FF:000021">
    <property type="entry name" value="Riboflavin biosynthesis protein"/>
    <property type="match status" value="1"/>
</dbReference>
<dbReference type="Gene3D" id="2.40.30.30">
    <property type="entry name" value="Riboflavin kinase-like"/>
    <property type="match status" value="1"/>
</dbReference>
<dbReference type="InterPro" id="IPR015865">
    <property type="entry name" value="Riboflavin_kinase_bac/euk"/>
</dbReference>
<dbReference type="GO" id="GO:0008531">
    <property type="term" value="F:riboflavin kinase activity"/>
    <property type="evidence" value="ECO:0007669"/>
    <property type="project" value="UniProtKB-UniRule"/>
</dbReference>
<evidence type="ECO:0000256" key="5">
    <source>
        <dbReference type="ARBA" id="ARBA00022679"/>
    </source>
</evidence>
<keyword evidence="6 14" id="KW-0548">Nucleotidyltransferase</keyword>
<evidence type="ECO:0000256" key="12">
    <source>
        <dbReference type="ARBA" id="ARBA00047880"/>
    </source>
</evidence>
<dbReference type="PANTHER" id="PTHR22749:SF6">
    <property type="entry name" value="RIBOFLAVIN KINASE"/>
    <property type="match status" value="1"/>
</dbReference>
<dbReference type="SUPFAM" id="SSF82114">
    <property type="entry name" value="Riboflavin kinase-like"/>
    <property type="match status" value="1"/>
</dbReference>
<dbReference type="InterPro" id="IPR015864">
    <property type="entry name" value="FAD_synthase"/>
</dbReference>
<comment type="similarity">
    <text evidence="14">Belongs to the ribF family.</text>
</comment>
<dbReference type="Gene3D" id="3.40.50.620">
    <property type="entry name" value="HUPs"/>
    <property type="match status" value="1"/>
</dbReference>
<keyword evidence="5 14" id="KW-0808">Transferase</keyword>
<dbReference type="GO" id="GO:0009231">
    <property type="term" value="P:riboflavin biosynthetic process"/>
    <property type="evidence" value="ECO:0007669"/>
    <property type="project" value="InterPro"/>
</dbReference>
<dbReference type="UniPathway" id="UPA00277">
    <property type="reaction ID" value="UER00407"/>
</dbReference>
<dbReference type="CDD" id="cd02064">
    <property type="entry name" value="FAD_synthetase_N"/>
    <property type="match status" value="1"/>
</dbReference>
<accession>A0A417ZC59</accession>
<dbReference type="SUPFAM" id="SSF52374">
    <property type="entry name" value="Nucleotidylyl transferase"/>
    <property type="match status" value="1"/>
</dbReference>
<dbReference type="GO" id="GO:0005524">
    <property type="term" value="F:ATP binding"/>
    <property type="evidence" value="ECO:0007669"/>
    <property type="project" value="UniProtKB-UniRule"/>
</dbReference>
<dbReference type="InterPro" id="IPR023465">
    <property type="entry name" value="Riboflavin_kinase_dom_sf"/>
</dbReference>
<keyword evidence="4 14" id="KW-0288">FMN</keyword>
<comment type="caution">
    <text evidence="16">The sequence shown here is derived from an EMBL/GenBank/DDBJ whole genome shotgun (WGS) entry which is preliminary data.</text>
</comment>
<dbReference type="Proteomes" id="UP000284822">
    <property type="component" value="Unassembled WGS sequence"/>
</dbReference>
<dbReference type="PANTHER" id="PTHR22749">
    <property type="entry name" value="RIBOFLAVIN KINASE/FMN ADENYLYLTRANSFERASE"/>
    <property type="match status" value="1"/>
</dbReference>
<dbReference type="NCBIfam" id="TIGR00083">
    <property type="entry name" value="ribF"/>
    <property type="match status" value="1"/>
</dbReference>
<evidence type="ECO:0000256" key="13">
    <source>
        <dbReference type="ARBA" id="ARBA00049494"/>
    </source>
</evidence>
<evidence type="ECO:0000256" key="11">
    <source>
        <dbReference type="ARBA" id="ARBA00023268"/>
    </source>
</evidence>
<dbReference type="EMBL" id="QOCS01000005">
    <property type="protein sequence ID" value="RHW48282.1"/>
    <property type="molecule type" value="Genomic_DNA"/>
</dbReference>
<sequence length="328" mass="37432">MIGDKIMQVQELNFPQQMNIINQKPLVLAAGFFDGIHLGHQNVIKTAIRLAKTKQLPAGVLTFDRHPATVFGTNKSKEYQYLSLPERKLELLQKLGVDIVYIAKFNAEFSQLTPAKFVQEFLQQLNLDTLVAGFDWTFGPKNIANMQHLRTLAKHKFKVVEIPKLQFAEHKISSTNIKKYLANQQIEQANLLLGYNYQNSGLVVHGRAVGRQLGFPTANLDISANQLLPTFGVYITRVQSGQKWYPAMTQIGRNLTFNHGQNPITVEANILNFNQDIYGQELKIEWLQYIREEIAFANELQLIDQLKSDQQVTQNYFEKKVAINLTQC</sequence>
<evidence type="ECO:0000256" key="10">
    <source>
        <dbReference type="ARBA" id="ARBA00022840"/>
    </source>
</evidence>
<dbReference type="Pfam" id="PF06574">
    <property type="entry name" value="FAD_syn"/>
    <property type="match status" value="1"/>
</dbReference>
<dbReference type="UniPathway" id="UPA00276">
    <property type="reaction ID" value="UER00406"/>
</dbReference>
<organism evidence="16 17">
    <name type="scientific">Bombilactobacillus bombi</name>
    <dbReference type="NCBI Taxonomy" id="1303590"/>
    <lineage>
        <taxon>Bacteria</taxon>
        <taxon>Bacillati</taxon>
        <taxon>Bacillota</taxon>
        <taxon>Bacilli</taxon>
        <taxon>Lactobacillales</taxon>
        <taxon>Lactobacillaceae</taxon>
        <taxon>Bombilactobacillus</taxon>
    </lineage>
</organism>
<evidence type="ECO:0000256" key="8">
    <source>
        <dbReference type="ARBA" id="ARBA00022777"/>
    </source>
</evidence>
<keyword evidence="7 14" id="KW-0547">Nucleotide-binding</keyword>
<comment type="catalytic activity">
    <reaction evidence="12 14">
        <text>riboflavin + ATP = FMN + ADP + H(+)</text>
        <dbReference type="Rhea" id="RHEA:14357"/>
        <dbReference type="ChEBI" id="CHEBI:15378"/>
        <dbReference type="ChEBI" id="CHEBI:30616"/>
        <dbReference type="ChEBI" id="CHEBI:57986"/>
        <dbReference type="ChEBI" id="CHEBI:58210"/>
        <dbReference type="ChEBI" id="CHEBI:456216"/>
        <dbReference type="EC" id="2.7.1.26"/>
    </reaction>
</comment>
<evidence type="ECO:0000256" key="6">
    <source>
        <dbReference type="ARBA" id="ARBA00022695"/>
    </source>
</evidence>
<dbReference type="AlphaFoldDB" id="A0A417ZC59"/>
<dbReference type="SMART" id="SM00904">
    <property type="entry name" value="Flavokinase"/>
    <property type="match status" value="1"/>
</dbReference>
<proteinExistence type="inferred from homology"/>
<evidence type="ECO:0000256" key="4">
    <source>
        <dbReference type="ARBA" id="ARBA00022643"/>
    </source>
</evidence>
<dbReference type="GO" id="GO:0003919">
    <property type="term" value="F:FMN adenylyltransferase activity"/>
    <property type="evidence" value="ECO:0007669"/>
    <property type="project" value="UniProtKB-UniRule"/>
</dbReference>
<protein>
    <recommendedName>
        <fullName evidence="14">Riboflavin biosynthesis protein</fullName>
    </recommendedName>
    <domain>
        <recommendedName>
            <fullName evidence="14">Riboflavin kinase</fullName>
            <ecNumber evidence="14">2.7.1.26</ecNumber>
        </recommendedName>
        <alternativeName>
            <fullName evidence="14">Flavokinase</fullName>
        </alternativeName>
    </domain>
    <domain>
        <recommendedName>
            <fullName evidence="14">FMN adenylyltransferase</fullName>
            <ecNumber evidence="14">2.7.7.2</ecNumber>
        </recommendedName>
        <alternativeName>
            <fullName evidence="14">FAD pyrophosphorylase</fullName>
        </alternativeName>
        <alternativeName>
            <fullName evidence="14">FAD synthase</fullName>
        </alternativeName>
    </domain>
</protein>
<keyword evidence="11" id="KW-0511">Multifunctional enzyme</keyword>
<keyword evidence="8 14" id="KW-0418">Kinase</keyword>
<evidence type="ECO:0000259" key="15">
    <source>
        <dbReference type="SMART" id="SM00904"/>
    </source>
</evidence>
<feature type="domain" description="Riboflavin kinase" evidence="15">
    <location>
        <begin position="192"/>
        <end position="318"/>
    </location>
</feature>